<evidence type="ECO:0000259" key="2">
    <source>
        <dbReference type="PROSITE" id="PS51294"/>
    </source>
</evidence>
<feature type="compositionally biased region" description="Polar residues" evidence="1">
    <location>
        <begin position="480"/>
        <end position="492"/>
    </location>
</feature>
<dbReference type="InterPro" id="IPR017930">
    <property type="entry name" value="Myb_dom"/>
</dbReference>
<reference evidence="3" key="1">
    <citation type="submission" date="2020-12" db="EMBL/GenBank/DDBJ databases">
        <title>Metabolic potential, ecology and presence of endohyphal bacteria is reflected in genomic diversity of Mucoromycotina.</title>
        <authorList>
            <person name="Muszewska A."/>
            <person name="Okrasinska A."/>
            <person name="Steczkiewicz K."/>
            <person name="Drgas O."/>
            <person name="Orlowska M."/>
            <person name="Perlinska-Lenart U."/>
            <person name="Aleksandrzak-Piekarczyk T."/>
            <person name="Szatraj K."/>
            <person name="Zielenkiewicz U."/>
            <person name="Pilsyk S."/>
            <person name="Malc E."/>
            <person name="Mieczkowski P."/>
            <person name="Kruszewska J.S."/>
            <person name="Biernat P."/>
            <person name="Pawlowska J."/>
        </authorList>
    </citation>
    <scope>NUCLEOTIDE SEQUENCE</scope>
    <source>
        <strain evidence="3">CBS 226.32</strain>
    </source>
</reference>
<dbReference type="SMART" id="SM00717">
    <property type="entry name" value="SANT"/>
    <property type="match status" value="1"/>
</dbReference>
<evidence type="ECO:0000313" key="3">
    <source>
        <dbReference type="EMBL" id="KAG2199413.1"/>
    </source>
</evidence>
<evidence type="ECO:0000256" key="1">
    <source>
        <dbReference type="SAM" id="MobiDB-lite"/>
    </source>
</evidence>
<feature type="compositionally biased region" description="Acidic residues" evidence="1">
    <location>
        <begin position="467"/>
        <end position="479"/>
    </location>
</feature>
<dbReference type="PROSITE" id="PS51294">
    <property type="entry name" value="HTH_MYB"/>
    <property type="match status" value="1"/>
</dbReference>
<feature type="compositionally biased region" description="Basic and acidic residues" evidence="1">
    <location>
        <begin position="339"/>
        <end position="353"/>
    </location>
</feature>
<dbReference type="Gene3D" id="1.10.246.220">
    <property type="match status" value="1"/>
</dbReference>
<evidence type="ECO:0000313" key="4">
    <source>
        <dbReference type="Proteomes" id="UP000650833"/>
    </source>
</evidence>
<feature type="domain" description="HTH myb-type" evidence="2">
    <location>
        <begin position="573"/>
        <end position="624"/>
    </location>
</feature>
<feature type="compositionally biased region" description="Basic and acidic residues" evidence="1">
    <location>
        <begin position="373"/>
        <end position="392"/>
    </location>
</feature>
<dbReference type="EMBL" id="JAEPRC010000352">
    <property type="protein sequence ID" value="KAG2199413.1"/>
    <property type="molecule type" value="Genomic_DNA"/>
</dbReference>
<organism evidence="3 4">
    <name type="scientific">Mucor plumbeus</name>
    <dbReference type="NCBI Taxonomy" id="97098"/>
    <lineage>
        <taxon>Eukaryota</taxon>
        <taxon>Fungi</taxon>
        <taxon>Fungi incertae sedis</taxon>
        <taxon>Mucoromycota</taxon>
        <taxon>Mucoromycotina</taxon>
        <taxon>Mucoromycetes</taxon>
        <taxon>Mucorales</taxon>
        <taxon>Mucorineae</taxon>
        <taxon>Mucoraceae</taxon>
        <taxon>Mucor</taxon>
    </lineage>
</organism>
<dbReference type="InterPro" id="IPR001005">
    <property type="entry name" value="SANT/Myb"/>
</dbReference>
<sequence>MGTTKPSKRRLESCDEKAIELINLIKYNSHYDFLDKKYKELLGAKRPLFHNALFMDANTLIDTIKTAENTDVDEEDMKFQIERINLATFAYNVLREEKEFNTCLNTYFRSILPYFDEFTGEEILLYLAMRLFRLRLQFNDVKQKADADAQRRQLTDTERLKLIDTKRRQLINECFPKLRKNYYFLGNKKGEDQIMNAVEAILRFFRSISPKDLGGIGFGGRALFNTFLRSFIEYRMEHIGSEYREGSEIYPTSIEELRELVGNLFKSSVATAAFNKEEDLEEERYNSKTNIYDEQSEENSDSEQSEENSDSEQLEENSDSEQSEENSDSGDEKLEEDIVEVHNNDEASTKDSDNGSAKVDNSKEFDNIESDDNDKSSDKESFHSAADEDIFHVEVQLNTDSEEDELVDYESDNETEKPKSIQTVTTKAARHIVDEQPNAHALTAEEADFSDNEPPRNKYLVIPGLHDDDDDDDDDDDEVNQISSQARRSPSVSLGAHSNRLLPSNSSRNDNPNVSNNQGESSSSSIIRNRKYPARPLSDSEDSETSIPDGYYKDETTNKRRKIPKTREKALFWTPDEVQALEDGLKQFKKRCWVQILNEYKSRLGNHTQSQLKDKARNEIIRRKKANLPLGGFYYVENPIP</sequence>
<protein>
    <recommendedName>
        <fullName evidence="2">HTH myb-type domain-containing protein</fullName>
    </recommendedName>
</protein>
<keyword evidence="4" id="KW-1185">Reference proteome</keyword>
<dbReference type="Proteomes" id="UP000650833">
    <property type="component" value="Unassembled WGS sequence"/>
</dbReference>
<feature type="compositionally biased region" description="Acidic residues" evidence="1">
    <location>
        <begin position="294"/>
        <end position="338"/>
    </location>
</feature>
<dbReference type="CDD" id="cd11660">
    <property type="entry name" value="SANT_TRF"/>
    <property type="match status" value="1"/>
</dbReference>
<feature type="region of interest" description="Disordered" evidence="1">
    <location>
        <begin position="277"/>
        <end position="560"/>
    </location>
</feature>
<dbReference type="InterPro" id="IPR009057">
    <property type="entry name" value="Homeodomain-like_sf"/>
</dbReference>
<accession>A0A8H7QVC0</accession>
<gene>
    <name evidence="3" type="ORF">INT46_009250</name>
</gene>
<proteinExistence type="predicted"/>
<feature type="compositionally biased region" description="Acidic residues" evidence="1">
    <location>
        <begin position="400"/>
        <end position="413"/>
    </location>
</feature>
<feature type="compositionally biased region" description="Low complexity" evidence="1">
    <location>
        <begin position="498"/>
        <end position="527"/>
    </location>
</feature>
<name>A0A8H7QVC0_9FUNG</name>
<dbReference type="AlphaFoldDB" id="A0A8H7QVC0"/>
<comment type="caution">
    <text evidence="3">The sequence shown here is derived from an EMBL/GenBank/DDBJ whole genome shotgun (WGS) entry which is preliminary data.</text>
</comment>
<dbReference type="SUPFAM" id="SSF46689">
    <property type="entry name" value="Homeodomain-like"/>
    <property type="match status" value="1"/>
</dbReference>
<dbReference type="OrthoDB" id="3366990at2759"/>